<evidence type="ECO:0000256" key="1">
    <source>
        <dbReference type="ARBA" id="ARBA00009796"/>
    </source>
</evidence>
<feature type="compositionally biased region" description="Basic and acidic residues" evidence="7">
    <location>
        <begin position="98"/>
        <end position="108"/>
    </location>
</feature>
<evidence type="ECO:0000256" key="6">
    <source>
        <dbReference type="ARBA" id="ARBA00049091"/>
    </source>
</evidence>
<keyword evidence="3" id="KW-0560">Oxidoreductase</keyword>
<reference evidence="8" key="2">
    <citation type="journal article" date="2005" name="J. Med. Entomol.">
        <title>Differential expression of Ixodes ricinus tick genes induced by blood feeding or Borrelia burgdorferi infection.</title>
        <authorList>
            <person name="Rudenko N."/>
            <person name="Golovchenko M."/>
            <person name="Edwards M.J."/>
            <person name="Grubhoffer L."/>
        </authorList>
    </citation>
    <scope>NUCLEOTIDE SEQUENCE</scope>
</reference>
<dbReference type="InterPro" id="IPR050217">
    <property type="entry name" value="Peroxiredoxin"/>
</dbReference>
<sequence length="170" mass="18989">DISPSGKAERWHSQVTPPRPDFTGTAVVGGHSRTSSSRTTKGNTWFLFIPLTSPLCVPRRSLPSATMWRSLGRSTAKWWRARRTVHFCHLAWINTSRKEGGPRQHEHPSSLLTRPARFPGTMVSSRRTKVSPSGACSSSIDKGRLRQMTINDLPVGRSVDETLRLVQAFQ</sequence>
<dbReference type="PANTHER" id="PTHR10681:SF163">
    <property type="entry name" value="AT16346P-RELATED"/>
    <property type="match status" value="1"/>
</dbReference>
<keyword evidence="5" id="KW-0676">Redox-active center</keyword>
<dbReference type="GO" id="GO:0008379">
    <property type="term" value="F:thioredoxin peroxidase activity"/>
    <property type="evidence" value="ECO:0007669"/>
    <property type="project" value="TreeGrafter"/>
</dbReference>
<dbReference type="PANTHER" id="PTHR10681">
    <property type="entry name" value="THIOREDOXIN PEROXIDASE"/>
    <property type="match status" value="1"/>
</dbReference>
<dbReference type="EMBL" id="AY333959">
    <property type="protein sequence ID" value="AAQ23083.2"/>
    <property type="molecule type" value="mRNA"/>
</dbReference>
<feature type="non-terminal residue" evidence="8">
    <location>
        <position position="170"/>
    </location>
</feature>
<accession>Q6VPP4</accession>
<evidence type="ECO:0000256" key="5">
    <source>
        <dbReference type="ARBA" id="ARBA00023284"/>
    </source>
</evidence>
<feature type="non-terminal residue" evidence="8">
    <location>
        <position position="1"/>
    </location>
</feature>
<keyword evidence="4" id="KW-1015">Disulfide bond</keyword>
<dbReference type="GO" id="GO:0019430">
    <property type="term" value="P:removal of superoxide radicals"/>
    <property type="evidence" value="ECO:0007669"/>
    <property type="project" value="TreeGrafter"/>
</dbReference>
<dbReference type="GO" id="GO:0005829">
    <property type="term" value="C:cytosol"/>
    <property type="evidence" value="ECO:0007669"/>
    <property type="project" value="TreeGrafter"/>
</dbReference>
<feature type="region of interest" description="Disordered" evidence="7">
    <location>
        <begin position="1"/>
        <end position="39"/>
    </location>
</feature>
<dbReference type="Gene3D" id="3.40.30.10">
    <property type="entry name" value="Glutaredoxin"/>
    <property type="match status" value="1"/>
</dbReference>
<comment type="catalytic activity">
    <reaction evidence="6">
        <text>a hydroperoxide + [thioredoxin]-dithiol = an alcohol + [thioredoxin]-disulfide + H2O</text>
        <dbReference type="Rhea" id="RHEA:62620"/>
        <dbReference type="Rhea" id="RHEA-COMP:10698"/>
        <dbReference type="Rhea" id="RHEA-COMP:10700"/>
        <dbReference type="ChEBI" id="CHEBI:15377"/>
        <dbReference type="ChEBI" id="CHEBI:29950"/>
        <dbReference type="ChEBI" id="CHEBI:30879"/>
        <dbReference type="ChEBI" id="CHEBI:35924"/>
        <dbReference type="ChEBI" id="CHEBI:50058"/>
        <dbReference type="EC" id="1.11.1.24"/>
    </reaction>
</comment>
<evidence type="ECO:0000256" key="2">
    <source>
        <dbReference type="ARBA" id="ARBA00013017"/>
    </source>
</evidence>
<evidence type="ECO:0000256" key="3">
    <source>
        <dbReference type="ARBA" id="ARBA00023002"/>
    </source>
</evidence>
<dbReference type="AlphaFoldDB" id="Q6VPP4"/>
<dbReference type="InterPro" id="IPR036249">
    <property type="entry name" value="Thioredoxin-like_sf"/>
</dbReference>
<protein>
    <recommendedName>
        <fullName evidence="2">thioredoxin-dependent peroxiredoxin</fullName>
        <ecNumber evidence="2">1.11.1.24</ecNumber>
    </recommendedName>
</protein>
<dbReference type="GO" id="GO:0042744">
    <property type="term" value="P:hydrogen peroxide catabolic process"/>
    <property type="evidence" value="ECO:0007669"/>
    <property type="project" value="TreeGrafter"/>
</dbReference>
<dbReference type="SUPFAM" id="SSF52833">
    <property type="entry name" value="Thioredoxin-like"/>
    <property type="match status" value="1"/>
</dbReference>
<evidence type="ECO:0000313" key="8">
    <source>
        <dbReference type="EMBL" id="AAQ23083.2"/>
    </source>
</evidence>
<evidence type="ECO:0000256" key="4">
    <source>
        <dbReference type="ARBA" id="ARBA00023157"/>
    </source>
</evidence>
<name>Q6VPP4_IXORI</name>
<evidence type="ECO:0000256" key="7">
    <source>
        <dbReference type="SAM" id="MobiDB-lite"/>
    </source>
</evidence>
<feature type="region of interest" description="Disordered" evidence="7">
    <location>
        <begin position="98"/>
        <end position="117"/>
    </location>
</feature>
<proteinExistence type="evidence at transcript level"/>
<comment type="similarity">
    <text evidence="1">Belongs to the peroxiredoxin family. AhpC/Prx1 subfamily.</text>
</comment>
<dbReference type="EC" id="1.11.1.24" evidence="2"/>
<reference evidence="8" key="1">
    <citation type="submission" date="2004-03" db="EMBL/GenBank/DDBJ databases">
        <authorList>
            <person name="Rudenko N.K."/>
            <person name="Golovchenko M.P."/>
            <person name="Edwards M.J."/>
            <person name="Grubhoffer L."/>
        </authorList>
    </citation>
    <scope>NUCLEOTIDE SEQUENCE</scope>
</reference>
<organism evidence="8">
    <name type="scientific">Ixodes ricinus</name>
    <name type="common">Common tick</name>
    <name type="synonym">Acarus ricinus</name>
    <dbReference type="NCBI Taxonomy" id="34613"/>
    <lineage>
        <taxon>Eukaryota</taxon>
        <taxon>Metazoa</taxon>
        <taxon>Ecdysozoa</taxon>
        <taxon>Arthropoda</taxon>
        <taxon>Chelicerata</taxon>
        <taxon>Arachnida</taxon>
        <taxon>Acari</taxon>
        <taxon>Parasitiformes</taxon>
        <taxon>Ixodida</taxon>
        <taxon>Ixodoidea</taxon>
        <taxon>Ixodidae</taxon>
        <taxon>Ixodinae</taxon>
        <taxon>Ixodes</taxon>
    </lineage>
</organism>
<dbReference type="GO" id="GO:0045454">
    <property type="term" value="P:cell redox homeostasis"/>
    <property type="evidence" value="ECO:0007669"/>
    <property type="project" value="TreeGrafter"/>
</dbReference>